<dbReference type="PANTHER" id="PTHR43883">
    <property type="entry name" value="SLR0207 PROTEIN"/>
    <property type="match status" value="1"/>
</dbReference>
<dbReference type="Gene3D" id="3.40.50.300">
    <property type="entry name" value="P-loop containing nucleotide triphosphate hydrolases"/>
    <property type="match status" value="1"/>
</dbReference>
<dbReference type="InterPro" id="IPR027417">
    <property type="entry name" value="P-loop_NTPase"/>
</dbReference>
<reference evidence="3 4" key="1">
    <citation type="journal article" date="2008" name="Appl. Environ. Microbiol.">
        <title>Genomic insights into Mn(II) oxidation by the marine alphaproteobacterium Aurantimonas sp. strain SI85-9A1.</title>
        <authorList>
            <person name="Dick G.J."/>
            <person name="Podell S."/>
            <person name="Johnson H.A."/>
            <person name="Rivera-Espinoza Y."/>
            <person name="Bernier-Latmani R."/>
            <person name="McCarthy J.K."/>
            <person name="Torpey J.W."/>
            <person name="Clement B.G."/>
            <person name="Gaasterland T."/>
            <person name="Tebo B.M."/>
        </authorList>
    </citation>
    <scope>NUCLEOTIDE SEQUENCE [LARGE SCALE GENOMIC DNA]</scope>
    <source>
        <strain evidence="3 4">SI85-9A1</strain>
    </source>
</reference>
<name>Q1YNA5_AURMS</name>
<dbReference type="BioCyc" id="AURANTIMONAS:SI859A1_01937-MONOMER"/>
<dbReference type="EMBL" id="AAPJ01000001">
    <property type="protein sequence ID" value="EAS51126.1"/>
    <property type="molecule type" value="Genomic_DNA"/>
</dbReference>
<dbReference type="RefSeq" id="WP_009209770.1">
    <property type="nucleotide sequence ID" value="NZ_BBWP01000025.1"/>
</dbReference>
<dbReference type="PANTHER" id="PTHR43883:SF1">
    <property type="entry name" value="GLUCONOKINASE"/>
    <property type="match status" value="1"/>
</dbReference>
<dbReference type="InterPro" id="IPR011009">
    <property type="entry name" value="Kinase-like_dom_sf"/>
</dbReference>
<evidence type="ECO:0000313" key="3">
    <source>
        <dbReference type="EMBL" id="EAS51126.1"/>
    </source>
</evidence>
<dbReference type="SUPFAM" id="SSF52540">
    <property type="entry name" value="P-loop containing nucleoside triphosphate hydrolases"/>
    <property type="match status" value="1"/>
</dbReference>
<proteinExistence type="predicted"/>
<protein>
    <recommendedName>
        <fullName evidence="2">Aminoglycoside phosphotransferase domain-containing protein</fullName>
    </recommendedName>
</protein>
<dbReference type="Gene3D" id="3.90.1200.10">
    <property type="match status" value="1"/>
</dbReference>
<organism evidence="3 4">
    <name type="scientific">Aurantimonas manganoxydans (strain ATCC BAA-1229 / DSM 21871 / SI85-9A1)</name>
    <dbReference type="NCBI Taxonomy" id="287752"/>
    <lineage>
        <taxon>Bacteria</taxon>
        <taxon>Pseudomonadati</taxon>
        <taxon>Pseudomonadota</taxon>
        <taxon>Alphaproteobacteria</taxon>
        <taxon>Hyphomicrobiales</taxon>
        <taxon>Aurantimonadaceae</taxon>
        <taxon>Aurantimonas</taxon>
    </lineage>
</organism>
<dbReference type="InterPro" id="IPR002575">
    <property type="entry name" value="Aminoglycoside_PTrfase"/>
</dbReference>
<sequence length="527" mass="57760">MHEADDTVLECIRSSLFAGVPAERIETVTTHISIVLLGGETAVKLKRPVKRPYVDFSTSALRLAACERELDLNRRTAPQLYRAVRRITRAPGRGLALDGGGELVDAVVEMRRFDADGLLDRRAMEGTLTGPLMDRLARTIAAFHETIPPDPAPDGAMRMAAVLDINEAAFAATELFGGEETDRFNRRFRRELARLGPLLDGRAKAGRVRRCHGDLHLRNICTVDGEPVLFDCLEFDEALGTTDTLYDLAFLLMDLWHRGLEEFANRVLNRYLDATRDEGGLPALPFFMAVRAAVRAHVGAAQLSDAGPRASDIRAEAQRYFALALDLLKPRPARLIAVGGLSGSGKSTVAAALAPRIGPAPGARTLSSDRIRKRLCGVSAETRLEANAYTSDTTERVYAAMAADAEHILRLGYGVVADATFERAVDRSRIAATARDAGVDFQGLWLDVDPAEMLRRVAARRNDPSDATTAIVRQQLARDPGDIDWERIDGDGEPERVAETARRAVDRQGEHLQRSRQGRDARDTELG</sequence>
<dbReference type="AlphaFoldDB" id="Q1YNA5"/>
<evidence type="ECO:0000313" key="4">
    <source>
        <dbReference type="Proteomes" id="UP000000321"/>
    </source>
</evidence>
<dbReference type="Pfam" id="PF01636">
    <property type="entry name" value="APH"/>
    <property type="match status" value="1"/>
</dbReference>
<comment type="caution">
    <text evidence="3">The sequence shown here is derived from an EMBL/GenBank/DDBJ whole genome shotgun (WGS) entry which is preliminary data.</text>
</comment>
<feature type="domain" description="Aminoglycoside phosphotransferase" evidence="2">
    <location>
        <begin position="117"/>
        <end position="276"/>
    </location>
</feature>
<dbReference type="Proteomes" id="UP000000321">
    <property type="component" value="Unassembled WGS sequence"/>
</dbReference>
<gene>
    <name evidence="3" type="ORF">SI859A1_01937</name>
</gene>
<dbReference type="OrthoDB" id="9810277at2"/>
<evidence type="ECO:0000256" key="1">
    <source>
        <dbReference type="SAM" id="MobiDB-lite"/>
    </source>
</evidence>
<evidence type="ECO:0000259" key="2">
    <source>
        <dbReference type="Pfam" id="PF01636"/>
    </source>
</evidence>
<dbReference type="InterPro" id="IPR052732">
    <property type="entry name" value="Cell-binding_unc_protein"/>
</dbReference>
<accession>Q1YNA5</accession>
<dbReference type="HOGENOM" id="CLU_026771_1_0_5"/>
<keyword evidence="4" id="KW-1185">Reference proteome</keyword>
<dbReference type="SUPFAM" id="SSF56112">
    <property type="entry name" value="Protein kinase-like (PK-like)"/>
    <property type="match status" value="1"/>
</dbReference>
<feature type="region of interest" description="Disordered" evidence="1">
    <location>
        <begin position="485"/>
        <end position="527"/>
    </location>
</feature>
<dbReference type="Pfam" id="PF13671">
    <property type="entry name" value="AAA_33"/>
    <property type="match status" value="1"/>
</dbReference>